<evidence type="ECO:0000313" key="3">
    <source>
        <dbReference type="Proteomes" id="UP000622604"/>
    </source>
</evidence>
<dbReference type="Proteomes" id="UP000622604">
    <property type="component" value="Unassembled WGS sequence"/>
</dbReference>
<accession>A0A8H9IDU8</accession>
<evidence type="ECO:0000313" key="2">
    <source>
        <dbReference type="EMBL" id="GGZ58395.1"/>
    </source>
</evidence>
<evidence type="ECO:0000256" key="1">
    <source>
        <dbReference type="SAM" id="Coils"/>
    </source>
</evidence>
<keyword evidence="1" id="KW-0175">Coiled coil</keyword>
<reference evidence="2" key="1">
    <citation type="journal article" date="2014" name="Int. J. Syst. Evol. Microbiol.">
        <title>Complete genome sequence of Corynebacterium casei LMG S-19264T (=DSM 44701T), isolated from a smear-ripened cheese.</title>
        <authorList>
            <consortium name="US DOE Joint Genome Institute (JGI-PGF)"/>
            <person name="Walter F."/>
            <person name="Albersmeier A."/>
            <person name="Kalinowski J."/>
            <person name="Ruckert C."/>
        </authorList>
    </citation>
    <scope>NUCLEOTIDE SEQUENCE</scope>
    <source>
        <strain evidence="2">KCTC 32337</strain>
    </source>
</reference>
<organism evidence="2 3">
    <name type="scientific">Paraglaciecola chathamensis</name>
    <dbReference type="NCBI Taxonomy" id="368405"/>
    <lineage>
        <taxon>Bacteria</taxon>
        <taxon>Pseudomonadati</taxon>
        <taxon>Pseudomonadota</taxon>
        <taxon>Gammaproteobacteria</taxon>
        <taxon>Alteromonadales</taxon>
        <taxon>Alteromonadaceae</taxon>
        <taxon>Paraglaciecola</taxon>
    </lineage>
</organism>
<evidence type="ECO:0008006" key="4">
    <source>
        <dbReference type="Google" id="ProtNLM"/>
    </source>
</evidence>
<sequence length="309" mass="34934">MAKQMSPAGIMALKESLCSVYWYKSELRGFLQLCLSNPAILNKFNWDNYKRQIASDVIDYLVENSSLYIGDLTKICYEICMLTDFSHLKSLEDGSQKVEKARNSVNQLKQLVAPHQEIKKEQDEIKKRQEKAASKLKANAAVRQNLEEIKNRYMPLVGSSNAQGRGFELERIMYDLFELFDLDPKASFKNLGEQLDGAFSLDGTEYLFEAKWQKELVNKADLAVFSEKVRSKLENTLGVFLSINSFSIDGVSAHQAGGASIILMDGGDLMAVFEERIDFPSLLLRKKRHAAQTGNIYFSYYQMLSAGNG</sequence>
<gene>
    <name evidence="2" type="ORF">GCM10011274_15410</name>
</gene>
<protein>
    <recommendedName>
        <fullName evidence="4">Restriction endonuclease type IV Mrr domain-containing protein</fullName>
    </recommendedName>
</protein>
<dbReference type="RefSeq" id="WP_191865683.1">
    <property type="nucleotide sequence ID" value="NZ_BMZC01000004.1"/>
</dbReference>
<proteinExistence type="predicted"/>
<dbReference type="AlphaFoldDB" id="A0A8H9IDU8"/>
<dbReference type="EMBL" id="BMZC01000004">
    <property type="protein sequence ID" value="GGZ58395.1"/>
    <property type="molecule type" value="Genomic_DNA"/>
</dbReference>
<name>A0A8H9IDU8_9ALTE</name>
<reference evidence="2" key="2">
    <citation type="submission" date="2020-09" db="EMBL/GenBank/DDBJ databases">
        <authorList>
            <person name="Sun Q."/>
            <person name="Kim S."/>
        </authorList>
    </citation>
    <scope>NUCLEOTIDE SEQUENCE</scope>
    <source>
        <strain evidence="2">KCTC 32337</strain>
    </source>
</reference>
<feature type="coiled-coil region" evidence="1">
    <location>
        <begin position="91"/>
        <end position="139"/>
    </location>
</feature>
<comment type="caution">
    <text evidence="2">The sequence shown here is derived from an EMBL/GenBank/DDBJ whole genome shotgun (WGS) entry which is preliminary data.</text>
</comment>